<dbReference type="EMBL" id="MBFS01001517">
    <property type="protein sequence ID" value="PVV00911.1"/>
    <property type="molecule type" value="Genomic_DNA"/>
</dbReference>
<comment type="caution">
    <text evidence="1">The sequence shown here is derived from an EMBL/GenBank/DDBJ whole genome shotgun (WGS) entry which is preliminary data.</text>
</comment>
<protein>
    <submittedName>
        <fullName evidence="1">Uncharacterized protein</fullName>
    </submittedName>
</protein>
<dbReference type="Proteomes" id="UP000245609">
    <property type="component" value="Unassembled WGS sequence"/>
</dbReference>
<gene>
    <name evidence="1" type="ORF">BB560_004691</name>
</gene>
<keyword evidence="2" id="KW-1185">Reference proteome</keyword>
<dbReference type="AlphaFoldDB" id="A0A2T9Z8I1"/>
<reference evidence="1 2" key="1">
    <citation type="journal article" date="2018" name="MBio">
        <title>Comparative Genomics Reveals the Core Gene Toolbox for the Fungus-Insect Symbiosis.</title>
        <authorList>
            <person name="Wang Y."/>
            <person name="Stata M."/>
            <person name="Wang W."/>
            <person name="Stajich J.E."/>
            <person name="White M.M."/>
            <person name="Moncalvo J.M."/>
        </authorList>
    </citation>
    <scope>NUCLEOTIDE SEQUENCE [LARGE SCALE GENOMIC DNA]</scope>
    <source>
        <strain evidence="1 2">SC-DP-2</strain>
    </source>
</reference>
<evidence type="ECO:0000313" key="2">
    <source>
        <dbReference type="Proteomes" id="UP000245609"/>
    </source>
</evidence>
<accession>A0A2T9Z8I1</accession>
<evidence type="ECO:0000313" key="1">
    <source>
        <dbReference type="EMBL" id="PVV00911.1"/>
    </source>
</evidence>
<organism evidence="1 2">
    <name type="scientific">Smittium megazygosporum</name>
    <dbReference type="NCBI Taxonomy" id="133381"/>
    <lineage>
        <taxon>Eukaryota</taxon>
        <taxon>Fungi</taxon>
        <taxon>Fungi incertae sedis</taxon>
        <taxon>Zoopagomycota</taxon>
        <taxon>Kickxellomycotina</taxon>
        <taxon>Harpellomycetes</taxon>
        <taxon>Harpellales</taxon>
        <taxon>Legeriomycetaceae</taxon>
        <taxon>Smittium</taxon>
    </lineage>
</organism>
<name>A0A2T9Z8I1_9FUNG</name>
<proteinExistence type="predicted"/>
<feature type="non-terminal residue" evidence="1">
    <location>
        <position position="1"/>
    </location>
</feature>
<sequence length="314" mass="34870">AFVMFKNKPDGKSYTDFTNEIITTCESRLQLNETLSRIENIHKAIQQTPKASLNIFDPGSFSQLESLFSEFLTQLKRASLILNSTALSINDTSKIISIIEIAVYIFFSDIGQKILSMESPTKNKNSVPTNPNQLIQSSMEISTKTTVLSPLLILLNVLSTFSADFVSKAINYIATSVISDLNFIVNSFYQNNGLETNFYSILSQPSIPEVDQDQSNLIETSFIKLSSRLFILYHILKSAISPATIPDEQLADGVLSSKFPVALIVSELAIQFCSSDFISTNSVQNQKLILITSIIELLCKKVNELLDNVSLKNN</sequence>